<evidence type="ECO:0000313" key="8">
    <source>
        <dbReference type="Proteomes" id="UP000297741"/>
    </source>
</evidence>
<evidence type="ECO:0000313" key="7">
    <source>
        <dbReference type="EMBL" id="TGD41058.1"/>
    </source>
</evidence>
<keyword evidence="2" id="KW-1003">Cell membrane</keyword>
<evidence type="ECO:0000256" key="1">
    <source>
        <dbReference type="ARBA" id="ARBA00004651"/>
    </source>
</evidence>
<name>A0ABY2KGA0_9RHOB</name>
<keyword evidence="3 6" id="KW-0812">Transmembrane</keyword>
<gene>
    <name evidence="7" type="ORF">EEB11_19475</name>
</gene>
<accession>A0ABY2KGA0</accession>
<keyword evidence="8" id="KW-1185">Reference proteome</keyword>
<keyword evidence="4 6" id="KW-1133">Transmembrane helix</keyword>
<evidence type="ECO:0000256" key="2">
    <source>
        <dbReference type="ARBA" id="ARBA00022475"/>
    </source>
</evidence>
<comment type="subcellular location">
    <subcellularLocation>
        <location evidence="1">Cell membrane</location>
        <topology evidence="1">Multi-pass membrane protein</topology>
    </subcellularLocation>
</comment>
<evidence type="ECO:0000256" key="4">
    <source>
        <dbReference type="ARBA" id="ARBA00022989"/>
    </source>
</evidence>
<sequence length="114" mass="12070">GAAYLLWLAAQMWQSVHTGLGPQRYRRGWIAATSAGAAFSLCSPFTFVFYLMVLPSVIPSGTNDPSALVVIVMVTVAVVGGVLMAVMLLAHQFRRIVSSPGASIAFSRGMAVLL</sequence>
<feature type="transmembrane region" description="Helical" evidence="6">
    <location>
        <begin position="29"/>
        <end position="54"/>
    </location>
</feature>
<feature type="non-terminal residue" evidence="7">
    <location>
        <position position="114"/>
    </location>
</feature>
<evidence type="ECO:0000256" key="6">
    <source>
        <dbReference type="SAM" id="Phobius"/>
    </source>
</evidence>
<dbReference type="EMBL" id="RPEM01000077">
    <property type="protein sequence ID" value="TGD41058.1"/>
    <property type="molecule type" value="Genomic_DNA"/>
</dbReference>
<feature type="transmembrane region" description="Helical" evidence="6">
    <location>
        <begin position="66"/>
        <end position="90"/>
    </location>
</feature>
<dbReference type="Pfam" id="PF01810">
    <property type="entry name" value="LysE"/>
    <property type="match status" value="1"/>
</dbReference>
<protein>
    <submittedName>
        <fullName evidence="7">Uncharacterized protein</fullName>
    </submittedName>
</protein>
<comment type="caution">
    <text evidence="7">The sequence shown here is derived from an EMBL/GenBank/DDBJ whole genome shotgun (WGS) entry which is preliminary data.</text>
</comment>
<keyword evidence="5 6" id="KW-0472">Membrane</keyword>
<proteinExistence type="predicted"/>
<dbReference type="Proteomes" id="UP000297741">
    <property type="component" value="Unassembled WGS sequence"/>
</dbReference>
<evidence type="ECO:0000256" key="3">
    <source>
        <dbReference type="ARBA" id="ARBA00022692"/>
    </source>
</evidence>
<dbReference type="InterPro" id="IPR001123">
    <property type="entry name" value="LeuE-type"/>
</dbReference>
<reference evidence="7 8" key="1">
    <citation type="submission" date="2018-11" db="EMBL/GenBank/DDBJ databases">
        <title>Tabrizicola sp. isolated from sediment of alpine lake.</title>
        <authorList>
            <person name="Liu Z."/>
        </authorList>
    </citation>
    <scope>NUCLEOTIDE SEQUENCE [LARGE SCALE GENOMIC DNA]</scope>
    <source>
        <strain evidence="7 8">DRYC-M-16</strain>
    </source>
</reference>
<organism evidence="7 8">
    <name type="scientific">Pseudotabrizicola sediminis</name>
    <dbReference type="NCBI Taxonomy" id="2486418"/>
    <lineage>
        <taxon>Bacteria</taxon>
        <taxon>Pseudomonadati</taxon>
        <taxon>Pseudomonadota</taxon>
        <taxon>Alphaproteobacteria</taxon>
        <taxon>Rhodobacterales</taxon>
        <taxon>Paracoccaceae</taxon>
        <taxon>Pseudotabrizicola</taxon>
    </lineage>
</organism>
<feature type="non-terminal residue" evidence="7">
    <location>
        <position position="1"/>
    </location>
</feature>
<evidence type="ECO:0000256" key="5">
    <source>
        <dbReference type="ARBA" id="ARBA00023136"/>
    </source>
</evidence>